<evidence type="ECO:0000313" key="2">
    <source>
        <dbReference type="EMBL" id="OPJ84073.1"/>
    </source>
</evidence>
<keyword evidence="3" id="KW-1185">Reference proteome</keyword>
<protein>
    <submittedName>
        <fullName evidence="2">Uncharacterized protein</fullName>
    </submittedName>
</protein>
<sequence>MTIVIVLVSLLDECRVRAEGSIRTEWNLSVTDYLCIMKTKSQESLKELGCLATLPTGAIKANPNALFCNNSDTEDIITTDRPKLSIMKHFLIIFTVKSINTWVLYGDLSLSLSPGAAKPGPYRFLDSLQHLQSDSCLLLLCAQMVGEFAATKENASGETLTLNLLEPAFNV</sequence>
<accession>A0A1V4KI86</accession>
<evidence type="ECO:0000313" key="3">
    <source>
        <dbReference type="Proteomes" id="UP000190648"/>
    </source>
</evidence>
<dbReference type="AlphaFoldDB" id="A0A1V4KI86"/>
<keyword evidence="1" id="KW-0732">Signal</keyword>
<feature type="signal peptide" evidence="1">
    <location>
        <begin position="1"/>
        <end position="18"/>
    </location>
</feature>
<organism evidence="2 3">
    <name type="scientific">Patagioenas fasciata monilis</name>
    <dbReference type="NCBI Taxonomy" id="372326"/>
    <lineage>
        <taxon>Eukaryota</taxon>
        <taxon>Metazoa</taxon>
        <taxon>Chordata</taxon>
        <taxon>Craniata</taxon>
        <taxon>Vertebrata</taxon>
        <taxon>Euteleostomi</taxon>
        <taxon>Archelosauria</taxon>
        <taxon>Archosauria</taxon>
        <taxon>Dinosauria</taxon>
        <taxon>Saurischia</taxon>
        <taxon>Theropoda</taxon>
        <taxon>Coelurosauria</taxon>
        <taxon>Aves</taxon>
        <taxon>Neognathae</taxon>
        <taxon>Neoaves</taxon>
        <taxon>Columbimorphae</taxon>
        <taxon>Columbiformes</taxon>
        <taxon>Columbidae</taxon>
        <taxon>Patagioenas</taxon>
    </lineage>
</organism>
<proteinExistence type="predicted"/>
<feature type="chain" id="PRO_5012980055" evidence="1">
    <location>
        <begin position="19"/>
        <end position="171"/>
    </location>
</feature>
<comment type="caution">
    <text evidence="2">The sequence shown here is derived from an EMBL/GenBank/DDBJ whole genome shotgun (WGS) entry which is preliminary data.</text>
</comment>
<name>A0A1V4KI86_PATFA</name>
<dbReference type="EMBL" id="LSYS01003057">
    <property type="protein sequence ID" value="OPJ84073.1"/>
    <property type="molecule type" value="Genomic_DNA"/>
</dbReference>
<gene>
    <name evidence="2" type="ORF">AV530_015575</name>
</gene>
<evidence type="ECO:0000256" key="1">
    <source>
        <dbReference type="SAM" id="SignalP"/>
    </source>
</evidence>
<dbReference type="Proteomes" id="UP000190648">
    <property type="component" value="Unassembled WGS sequence"/>
</dbReference>
<reference evidence="2 3" key="1">
    <citation type="submission" date="2016-02" db="EMBL/GenBank/DDBJ databases">
        <title>Band-tailed pigeon sequencing and assembly.</title>
        <authorList>
            <person name="Soares A.E."/>
            <person name="Novak B.J."/>
            <person name="Rice E.S."/>
            <person name="O'Connell B."/>
            <person name="Chang D."/>
            <person name="Weber S."/>
            <person name="Shapiro B."/>
        </authorList>
    </citation>
    <scope>NUCLEOTIDE SEQUENCE [LARGE SCALE GENOMIC DNA]</scope>
    <source>
        <strain evidence="2">BTP2013</strain>
        <tissue evidence="2">Blood</tissue>
    </source>
</reference>